<dbReference type="Proteomes" id="UP000011704">
    <property type="component" value="Unassembled WGS sequence"/>
</dbReference>
<reference evidence="2 3" key="1">
    <citation type="journal article" date="2013" name="Front. Microbiol.">
        <title>The genome of Nitrospina gracilis illuminates the metabolism and evolution of the major marine nitrite oxidizer.</title>
        <authorList>
            <person name="Luecker S."/>
            <person name="Nowka B."/>
            <person name="Rattei T."/>
            <person name="Spieck E."/>
            <person name="and Daims H."/>
        </authorList>
    </citation>
    <scope>NUCLEOTIDE SEQUENCE [LARGE SCALE GENOMIC DNA]</scope>
    <source>
        <strain evidence="2 3">3/211</strain>
    </source>
</reference>
<feature type="domain" description="DJ-1/PfpI" evidence="1">
    <location>
        <begin position="10"/>
        <end position="192"/>
    </location>
</feature>
<dbReference type="SUPFAM" id="SSF52317">
    <property type="entry name" value="Class I glutamine amidotransferase-like"/>
    <property type="match status" value="1"/>
</dbReference>
<proteinExistence type="predicted"/>
<evidence type="ECO:0000259" key="1">
    <source>
        <dbReference type="Pfam" id="PF01965"/>
    </source>
</evidence>
<dbReference type="InParanoid" id="M1ZBV8"/>
<evidence type="ECO:0000313" key="3">
    <source>
        <dbReference type="Proteomes" id="UP000011704"/>
    </source>
</evidence>
<comment type="caution">
    <text evidence="2">The sequence shown here is derived from an EMBL/GenBank/DDBJ whole genome shotgun (WGS) entry which is preliminary data.</text>
</comment>
<dbReference type="STRING" id="1266370.NITGR_360053"/>
<gene>
    <name evidence="2" type="ORF">NITGR_360053</name>
</gene>
<organism evidence="2 3">
    <name type="scientific">Nitrospina gracilis (strain 3/211)</name>
    <dbReference type="NCBI Taxonomy" id="1266370"/>
    <lineage>
        <taxon>Bacteria</taxon>
        <taxon>Pseudomonadati</taxon>
        <taxon>Nitrospinota/Tectimicrobiota group</taxon>
        <taxon>Nitrospinota</taxon>
        <taxon>Nitrospinia</taxon>
        <taxon>Nitrospinales</taxon>
        <taxon>Nitrospinaceae</taxon>
        <taxon>Nitrospina</taxon>
    </lineage>
</organism>
<accession>M1ZBV8</accession>
<dbReference type="EMBL" id="CAQJ01000040">
    <property type="protein sequence ID" value="CCQ90715.1"/>
    <property type="molecule type" value="Genomic_DNA"/>
</dbReference>
<dbReference type="HOGENOM" id="CLU_000445_44_4_0"/>
<dbReference type="AlphaFoldDB" id="M1ZBV8"/>
<dbReference type="InterPro" id="IPR029062">
    <property type="entry name" value="Class_I_gatase-like"/>
</dbReference>
<name>M1ZBV8_NITG3</name>
<evidence type="ECO:0000313" key="2">
    <source>
        <dbReference type="EMBL" id="CCQ90715.1"/>
    </source>
</evidence>
<dbReference type="RefSeq" id="WP_005008570.1">
    <property type="nucleotide sequence ID" value="NZ_HG422173.1"/>
</dbReference>
<dbReference type="Pfam" id="PF01965">
    <property type="entry name" value="DJ-1_PfpI"/>
    <property type="match status" value="1"/>
</dbReference>
<sequence length="201" mass="22038">MGRLEGLKKNILMIIPKDYYDEKQLEIPREIFLKEGADVRVASSKFKEAVGDNGGRMIPDVLIVDSIEGITGDSYVTDGKGTRQIKGVFHGVVVVGGKGARKYLWKDNLLRILLIDRYKSNMVVGALGNAVPCLAEAQLINNLELAAAQDKYSLPELDRVGAVVAEDKLTVNDRIVTAADGDVAEEFAYAMIDLIEKTKLK</sequence>
<protein>
    <recommendedName>
        <fullName evidence="1">DJ-1/PfpI domain-containing protein</fullName>
    </recommendedName>
</protein>
<keyword evidence="3" id="KW-1185">Reference proteome</keyword>
<dbReference type="Gene3D" id="3.40.50.880">
    <property type="match status" value="1"/>
</dbReference>
<dbReference type="InterPro" id="IPR002818">
    <property type="entry name" value="DJ-1/PfpI"/>
</dbReference>